<sequence length="367" mass="42206">MPNAVKFLKELSANKWKLDEASYVELNVNSHFVWETKQSPFKLEIGSENTSKPCSSNDKGPIYEERRLQIEELDEWKTNKPRTHNKPKPRYDELNISPNQLKVGEKVLLDVVDPRIATSEPNGAIPPMVLSIFLYGMRSVNSSHHHDHATERSYSHNGKRHGHAIQPCEKRAKFFRNEGCDKLPRPFDVAMGPQEELFQILRARPIGVGRCIDWATLEQIQMADAVQALLTTESWGLFFKIIEPTYLELTMELCSTFHLQVFMTIFDDPGMVTWWSNAPVERTGEDLEDITDDFPPRHEDLQSQPPPIHRPVHSAASYSNISERLTRFEQQCFQHFDHIDATLHQICPHLHISSPPPPREPFGDNDV</sequence>
<evidence type="ECO:0000313" key="1">
    <source>
        <dbReference type="EMBL" id="PPS10369.1"/>
    </source>
</evidence>
<proteinExistence type="predicted"/>
<accession>A0A2P5Y437</accession>
<organism evidence="1 2">
    <name type="scientific">Gossypium barbadense</name>
    <name type="common">Sea Island cotton</name>
    <name type="synonym">Hibiscus barbadensis</name>
    <dbReference type="NCBI Taxonomy" id="3634"/>
    <lineage>
        <taxon>Eukaryota</taxon>
        <taxon>Viridiplantae</taxon>
        <taxon>Streptophyta</taxon>
        <taxon>Embryophyta</taxon>
        <taxon>Tracheophyta</taxon>
        <taxon>Spermatophyta</taxon>
        <taxon>Magnoliopsida</taxon>
        <taxon>eudicotyledons</taxon>
        <taxon>Gunneridae</taxon>
        <taxon>Pentapetalae</taxon>
        <taxon>rosids</taxon>
        <taxon>malvids</taxon>
        <taxon>Malvales</taxon>
        <taxon>Malvaceae</taxon>
        <taxon>Malvoideae</taxon>
        <taxon>Gossypium</taxon>
    </lineage>
</organism>
<protein>
    <submittedName>
        <fullName evidence="1">Uncharacterized protein</fullName>
    </submittedName>
</protein>
<reference evidence="1 2" key="1">
    <citation type="submission" date="2015-01" db="EMBL/GenBank/DDBJ databases">
        <title>Genome of allotetraploid Gossypium barbadense reveals genomic plasticity and fiber elongation in cotton evolution.</title>
        <authorList>
            <person name="Chen X."/>
            <person name="Liu X."/>
            <person name="Zhao B."/>
            <person name="Zheng H."/>
            <person name="Hu Y."/>
            <person name="Lu G."/>
            <person name="Yang C."/>
            <person name="Chen J."/>
            <person name="Shan C."/>
            <person name="Zhang L."/>
            <person name="Zhou Y."/>
            <person name="Wang L."/>
            <person name="Guo W."/>
            <person name="Bai Y."/>
            <person name="Ruan J."/>
            <person name="Shangguan X."/>
            <person name="Mao Y."/>
            <person name="Jiang J."/>
            <person name="Zhu Y."/>
            <person name="Lei J."/>
            <person name="Kang H."/>
            <person name="Chen S."/>
            <person name="He X."/>
            <person name="Wang R."/>
            <person name="Wang Y."/>
            <person name="Chen J."/>
            <person name="Wang L."/>
            <person name="Yu S."/>
            <person name="Wang B."/>
            <person name="Wei J."/>
            <person name="Song S."/>
            <person name="Lu X."/>
            <person name="Gao Z."/>
            <person name="Gu W."/>
            <person name="Deng X."/>
            <person name="Ma D."/>
            <person name="Wang S."/>
            <person name="Liang W."/>
            <person name="Fang L."/>
            <person name="Cai C."/>
            <person name="Zhu X."/>
            <person name="Zhou B."/>
            <person name="Zhang Y."/>
            <person name="Chen Z."/>
            <person name="Xu S."/>
            <person name="Zhu R."/>
            <person name="Wang S."/>
            <person name="Zhang T."/>
            <person name="Zhao G."/>
        </authorList>
    </citation>
    <scope>NUCLEOTIDE SEQUENCE [LARGE SCALE GENOMIC DNA]</scope>
    <source>
        <strain evidence="2">cv. Xinhai21</strain>
        <tissue evidence="1">Leaf</tissue>
    </source>
</reference>
<dbReference type="EMBL" id="KZ663736">
    <property type="protein sequence ID" value="PPS10369.1"/>
    <property type="molecule type" value="Genomic_DNA"/>
</dbReference>
<dbReference type="AlphaFoldDB" id="A0A2P5Y437"/>
<name>A0A2P5Y437_GOSBA</name>
<gene>
    <name evidence="1" type="ORF">GOBAR_AA10271</name>
</gene>
<dbReference type="Proteomes" id="UP000239757">
    <property type="component" value="Unassembled WGS sequence"/>
</dbReference>
<evidence type="ECO:0000313" key="2">
    <source>
        <dbReference type="Proteomes" id="UP000239757"/>
    </source>
</evidence>